<comment type="similarity">
    <text evidence="2 8">Belongs to the carbamoyltransferase HypF family.</text>
</comment>
<name>A0ABP5LID9_9ACTN</name>
<keyword evidence="5" id="KW-0863">Zinc-finger</keyword>
<dbReference type="Gene3D" id="3.30.420.40">
    <property type="match status" value="1"/>
</dbReference>
<dbReference type="InterPro" id="IPR036046">
    <property type="entry name" value="Acylphosphatase-like_dom_sf"/>
</dbReference>
<reference evidence="13" key="1">
    <citation type="journal article" date="2019" name="Int. J. Syst. Evol. Microbiol.">
        <title>The Global Catalogue of Microorganisms (GCM) 10K type strain sequencing project: providing services to taxonomists for standard genome sequencing and annotation.</title>
        <authorList>
            <consortium name="The Broad Institute Genomics Platform"/>
            <consortium name="The Broad Institute Genome Sequencing Center for Infectious Disease"/>
            <person name="Wu L."/>
            <person name="Ma J."/>
        </authorList>
    </citation>
    <scope>NUCLEOTIDE SEQUENCE [LARGE SCALE GENOMIC DNA]</scope>
    <source>
        <strain evidence="13">JCM 16022</strain>
    </source>
</reference>
<dbReference type="Pfam" id="PF00708">
    <property type="entry name" value="Acylphosphatase"/>
    <property type="match status" value="1"/>
</dbReference>
<comment type="caution">
    <text evidence="12">The sequence shown here is derived from an EMBL/GenBank/DDBJ whole genome shotgun (WGS) entry which is preliminary data.</text>
</comment>
<gene>
    <name evidence="12" type="primary">hypF</name>
    <name evidence="12" type="ORF">GCM10009844_19540</name>
</gene>
<comment type="catalytic activity">
    <reaction evidence="9">
        <text>an acyl phosphate + H2O = a carboxylate + phosphate + H(+)</text>
        <dbReference type="Rhea" id="RHEA:14965"/>
        <dbReference type="ChEBI" id="CHEBI:15377"/>
        <dbReference type="ChEBI" id="CHEBI:15378"/>
        <dbReference type="ChEBI" id="CHEBI:29067"/>
        <dbReference type="ChEBI" id="CHEBI:43474"/>
        <dbReference type="ChEBI" id="CHEBI:59918"/>
        <dbReference type="EC" id="3.6.1.7"/>
    </reaction>
</comment>
<evidence type="ECO:0000256" key="3">
    <source>
        <dbReference type="ARBA" id="ARBA00022598"/>
    </source>
</evidence>
<dbReference type="PROSITE" id="PS51163">
    <property type="entry name" value="YRDC"/>
    <property type="match status" value="1"/>
</dbReference>
<dbReference type="InterPro" id="IPR017945">
    <property type="entry name" value="DHBP_synth_RibB-like_a/b_dom"/>
</dbReference>
<dbReference type="Pfam" id="PF22521">
    <property type="entry name" value="HypF_C_2"/>
    <property type="match status" value="1"/>
</dbReference>
<evidence type="ECO:0000313" key="13">
    <source>
        <dbReference type="Proteomes" id="UP001501771"/>
    </source>
</evidence>
<evidence type="ECO:0000313" key="12">
    <source>
        <dbReference type="EMBL" id="GAA2145160.1"/>
    </source>
</evidence>
<dbReference type="Pfam" id="PF01300">
    <property type="entry name" value="Sua5_yciO_yrdC"/>
    <property type="match status" value="1"/>
</dbReference>
<sequence length="783" mass="82462">MTGPTGLTDRLRRRVTLRGVVQGVGFRPHVYSLARSLDLAGAVRNTADGVVVEVEGRAADVDAFCDRVAAEAPPLAVVTDVSVGDLPTSGGTSFTIGDSERSPGRTFVSPDVTICDDCLEDLVDPGNRRHRHPFVTCTNCGPRFTITTGLPYDRPTTTMAGFALCAACAEEYADPADRRFHAQTVCCPGCGPRLSLARPGRDTTYDEAALAEARSLVAAGAVLAVKGIGGYHLVCDATSEPAVSTLRKRKQRGDKAFALMVRTLEDARGLVALDAAEADLLASRARPIVLAARRPDAAVAAAVAPGSRDLGVMLPYTPLHHLLLGLPGDAPGPAALVMTSGNLAGEPIVIDDRQARRRLATLADAWLAHDRRIHVPCDDSVSRVVAGLESPVRRSRGQAPLPLDLPFEAPAALAVGGDLKNTFCLAEGRLAWMSGHVGDMDDLTTIDAFTGATEHLQRLTGVAPVALAADRHPAYRSRQWARAHADGRDVLEVQHHHAHVASTMAEHGVPSGVRVLGVAFDGTGYGDDGAAWGGEFLVADYASYERPSHLGYVPLPGGDAGVRNPCRMALAHLRAAGVDWDDRLPCVRACADDELALLQRQLETGLRCVPTSSMGRLFDAVASIAGIRHRIGYDAQAAMEVESLARTADGSRGYRFGLDGETVDPGPVVAAAVSDVLAGVEPAVVAARFQQGVVDLVVAVLDRLREATGLDRATLSGGVFLNAALTAGCARALDDAGFEVLRHHRVPASDAGLALGQIAVLAHRTSSSDRQRPTLPEQETPCA</sequence>
<feature type="active site" evidence="9">
    <location>
        <position position="27"/>
    </location>
</feature>
<evidence type="ECO:0000256" key="9">
    <source>
        <dbReference type="PROSITE-ProRule" id="PRU00520"/>
    </source>
</evidence>
<evidence type="ECO:0000256" key="8">
    <source>
        <dbReference type="PIRNR" id="PIRNR006256"/>
    </source>
</evidence>
<dbReference type="NCBIfam" id="TIGR00143">
    <property type="entry name" value="hypF"/>
    <property type="match status" value="1"/>
</dbReference>
<dbReference type="EMBL" id="BAAAQR010000005">
    <property type="protein sequence ID" value="GAA2145160.1"/>
    <property type="molecule type" value="Genomic_DNA"/>
</dbReference>
<dbReference type="Proteomes" id="UP001501771">
    <property type="component" value="Unassembled WGS sequence"/>
</dbReference>
<dbReference type="PROSITE" id="PS51160">
    <property type="entry name" value="ACYLPHOSPHATASE_3"/>
    <property type="match status" value="1"/>
</dbReference>
<keyword evidence="3" id="KW-0436">Ligase</keyword>
<dbReference type="PIRSF" id="PIRSF006256">
    <property type="entry name" value="CMPcnvr_hdrg_mat"/>
    <property type="match status" value="1"/>
</dbReference>
<feature type="active site" evidence="9">
    <location>
        <position position="45"/>
    </location>
</feature>
<evidence type="ECO:0000256" key="6">
    <source>
        <dbReference type="ARBA" id="ARBA00022833"/>
    </source>
</evidence>
<dbReference type="SUPFAM" id="SSF54975">
    <property type="entry name" value="Acylphosphatase/BLUF domain-like"/>
    <property type="match status" value="1"/>
</dbReference>
<keyword evidence="9" id="KW-0378">Hydrolase</keyword>
<keyword evidence="6" id="KW-0862">Zinc</keyword>
<dbReference type="InterPro" id="IPR041440">
    <property type="entry name" value="HypF_C"/>
</dbReference>
<dbReference type="Gene3D" id="3.30.110.120">
    <property type="match status" value="1"/>
</dbReference>
<evidence type="ECO:0000259" key="11">
    <source>
        <dbReference type="PROSITE" id="PS51163"/>
    </source>
</evidence>
<protein>
    <recommendedName>
        <fullName evidence="8">Carbamoyltransferase</fullName>
        <ecNumber evidence="8">6.2.-.-</ecNumber>
    </recommendedName>
</protein>
<evidence type="ECO:0000256" key="2">
    <source>
        <dbReference type="ARBA" id="ARBA00008097"/>
    </source>
</evidence>
<proteinExistence type="inferred from homology"/>
<keyword evidence="13" id="KW-1185">Reference proteome</keyword>
<comment type="pathway">
    <text evidence="1">Protein modification; [NiFe] hydrogenase maturation.</text>
</comment>
<accession>A0ABP5LID9</accession>
<dbReference type="SUPFAM" id="SSF55821">
    <property type="entry name" value="YrdC/RibB"/>
    <property type="match status" value="1"/>
</dbReference>
<comment type="catalytic activity">
    <reaction evidence="7">
        <text>C-terminal L-cysteinyl-[HypE protein] + carbamoyl phosphate + ATP + H2O = C-terminal S-carboxamide-L-cysteinyl-[HypE protein] + AMP + phosphate + diphosphate + H(+)</text>
        <dbReference type="Rhea" id="RHEA:55636"/>
        <dbReference type="Rhea" id="RHEA-COMP:14247"/>
        <dbReference type="Rhea" id="RHEA-COMP:14392"/>
        <dbReference type="ChEBI" id="CHEBI:15377"/>
        <dbReference type="ChEBI" id="CHEBI:15378"/>
        <dbReference type="ChEBI" id="CHEBI:30616"/>
        <dbReference type="ChEBI" id="CHEBI:33019"/>
        <dbReference type="ChEBI" id="CHEBI:43474"/>
        <dbReference type="ChEBI" id="CHEBI:58228"/>
        <dbReference type="ChEBI" id="CHEBI:76913"/>
        <dbReference type="ChEBI" id="CHEBI:139126"/>
        <dbReference type="ChEBI" id="CHEBI:456215"/>
    </reaction>
</comment>
<evidence type="ECO:0000256" key="1">
    <source>
        <dbReference type="ARBA" id="ARBA00004711"/>
    </source>
</evidence>
<dbReference type="InterPro" id="IPR011125">
    <property type="entry name" value="Znf_HypF"/>
</dbReference>
<dbReference type="PROSITE" id="PS00150">
    <property type="entry name" value="ACYLPHOSPHATASE_1"/>
    <property type="match status" value="1"/>
</dbReference>
<dbReference type="PANTHER" id="PTHR42959:SF1">
    <property type="entry name" value="CARBAMOYLTRANSFERASE HYPF"/>
    <property type="match status" value="1"/>
</dbReference>
<dbReference type="InterPro" id="IPR001792">
    <property type="entry name" value="Acylphosphatase-like_dom"/>
</dbReference>
<dbReference type="PANTHER" id="PTHR42959">
    <property type="entry name" value="CARBAMOYLTRANSFERASE"/>
    <property type="match status" value="1"/>
</dbReference>
<dbReference type="InterPro" id="IPR051060">
    <property type="entry name" value="Carbamoyltrans_HypF-like"/>
</dbReference>
<organism evidence="12 13">
    <name type="scientific">Nocardioides koreensis</name>
    <dbReference type="NCBI Taxonomy" id="433651"/>
    <lineage>
        <taxon>Bacteria</taxon>
        <taxon>Bacillati</taxon>
        <taxon>Actinomycetota</taxon>
        <taxon>Actinomycetes</taxon>
        <taxon>Propionibacteriales</taxon>
        <taxon>Nocardioidaceae</taxon>
        <taxon>Nocardioides</taxon>
    </lineage>
</organism>
<feature type="domain" description="Acylphosphatase-like" evidence="10">
    <location>
        <begin position="12"/>
        <end position="98"/>
    </location>
</feature>
<dbReference type="InterPro" id="IPR004421">
    <property type="entry name" value="Carbamoyltransferase_HypF"/>
</dbReference>
<evidence type="ECO:0000256" key="5">
    <source>
        <dbReference type="ARBA" id="ARBA00022771"/>
    </source>
</evidence>
<dbReference type="Pfam" id="PF07503">
    <property type="entry name" value="zf-HYPF"/>
    <property type="match status" value="2"/>
</dbReference>
<evidence type="ECO:0000259" key="10">
    <source>
        <dbReference type="PROSITE" id="PS51160"/>
    </source>
</evidence>
<dbReference type="InterPro" id="IPR006070">
    <property type="entry name" value="Sua5-like_dom"/>
</dbReference>
<dbReference type="InterPro" id="IPR017968">
    <property type="entry name" value="Acylphosphatase_CS"/>
</dbReference>
<dbReference type="RefSeq" id="WP_344150787.1">
    <property type="nucleotide sequence ID" value="NZ_BAAAQR010000005.1"/>
</dbReference>
<feature type="domain" description="YrdC-like" evidence="11">
    <location>
        <begin position="207"/>
        <end position="397"/>
    </location>
</feature>
<dbReference type="Gene3D" id="3.90.870.50">
    <property type="match status" value="1"/>
</dbReference>
<evidence type="ECO:0000256" key="7">
    <source>
        <dbReference type="ARBA" id="ARBA00048220"/>
    </source>
</evidence>
<dbReference type="InterPro" id="IPR055128">
    <property type="entry name" value="HypF_C_2"/>
</dbReference>
<keyword evidence="4" id="KW-0479">Metal-binding</keyword>
<dbReference type="Gene3D" id="3.30.420.360">
    <property type="match status" value="1"/>
</dbReference>
<dbReference type="Pfam" id="PF17788">
    <property type="entry name" value="HypF_C"/>
    <property type="match status" value="1"/>
</dbReference>
<evidence type="ECO:0000256" key="4">
    <source>
        <dbReference type="ARBA" id="ARBA00022723"/>
    </source>
</evidence>
<dbReference type="EC" id="6.2.-.-" evidence="8"/>